<dbReference type="AlphaFoldDB" id="A0A7H1NRW6"/>
<keyword evidence="6 12" id="KW-0812">Transmembrane</keyword>
<dbReference type="PROSITE" id="PS51003">
    <property type="entry name" value="CYTB_CTER"/>
    <property type="match status" value="1"/>
</dbReference>
<dbReference type="InterPro" id="IPR048259">
    <property type="entry name" value="Cytochrome_b_N_euk/bac"/>
</dbReference>
<dbReference type="SUPFAM" id="SSF81342">
    <property type="entry name" value="Transmembrane di-heme cytochromes"/>
    <property type="match status" value="1"/>
</dbReference>
<dbReference type="GO" id="GO:0009055">
    <property type="term" value="F:electron transfer activity"/>
    <property type="evidence" value="ECO:0007669"/>
    <property type="project" value="InterPro"/>
</dbReference>
<feature type="transmembrane region" description="Helical" evidence="13">
    <location>
        <begin position="90"/>
        <end position="108"/>
    </location>
</feature>
<dbReference type="Proteomes" id="UP000516349">
    <property type="component" value="Chromosome"/>
</dbReference>
<feature type="domain" description="Cytochrome b/b6 C-terminal region profile" evidence="15">
    <location>
        <begin position="255"/>
        <end position="425"/>
    </location>
</feature>
<dbReference type="Gene3D" id="1.20.810.10">
    <property type="entry name" value="Cytochrome Bc1 Complex, Chain C"/>
    <property type="match status" value="1"/>
</dbReference>
<evidence type="ECO:0000256" key="6">
    <source>
        <dbReference type="ARBA" id="ARBA00022692"/>
    </source>
</evidence>
<keyword evidence="8 12" id="KW-0249">Electron transport</keyword>
<accession>A0A7H1NRW6</accession>
<feature type="transmembrane region" description="Helical" evidence="13">
    <location>
        <begin position="403"/>
        <end position="424"/>
    </location>
</feature>
<keyword evidence="10" id="KW-0408">Iron</keyword>
<feature type="transmembrane region" description="Helical" evidence="13">
    <location>
        <begin position="128"/>
        <end position="148"/>
    </location>
</feature>
<evidence type="ECO:0000256" key="12">
    <source>
        <dbReference type="RuleBase" id="RU003385"/>
    </source>
</evidence>
<keyword evidence="4 12" id="KW-0349">Heme</keyword>
<dbReference type="GO" id="GO:0016020">
    <property type="term" value="C:membrane"/>
    <property type="evidence" value="ECO:0007669"/>
    <property type="project" value="UniProtKB-SubCell"/>
</dbReference>
<evidence type="ECO:0000313" key="17">
    <source>
        <dbReference type="Proteomes" id="UP000516349"/>
    </source>
</evidence>
<keyword evidence="5 12" id="KW-0679">Respiratory chain</keyword>
<evidence type="ECO:0000256" key="8">
    <source>
        <dbReference type="ARBA" id="ARBA00022982"/>
    </source>
</evidence>
<evidence type="ECO:0000259" key="14">
    <source>
        <dbReference type="PROSITE" id="PS51002"/>
    </source>
</evidence>
<evidence type="ECO:0000256" key="13">
    <source>
        <dbReference type="SAM" id="Phobius"/>
    </source>
</evidence>
<dbReference type="Pfam" id="PF00033">
    <property type="entry name" value="Cytochrome_B"/>
    <property type="match status" value="1"/>
</dbReference>
<feature type="transmembrane region" description="Helical" evidence="13">
    <location>
        <begin position="274"/>
        <end position="296"/>
    </location>
</feature>
<evidence type="ECO:0000256" key="9">
    <source>
        <dbReference type="ARBA" id="ARBA00022989"/>
    </source>
</evidence>
<comment type="cofactor">
    <cofactor evidence="12">
        <name>heme b</name>
        <dbReference type="ChEBI" id="CHEBI:60344"/>
    </cofactor>
    <text evidence="12">Binds 2 heme groups non-covalently.</text>
</comment>
<evidence type="ECO:0000256" key="10">
    <source>
        <dbReference type="ARBA" id="ARBA00023004"/>
    </source>
</evidence>
<dbReference type="EMBL" id="CP060244">
    <property type="protein sequence ID" value="QNT78526.1"/>
    <property type="molecule type" value="Genomic_DNA"/>
</dbReference>
<dbReference type="InterPro" id="IPR005798">
    <property type="entry name" value="Cyt_b/b6_C"/>
</dbReference>
<feature type="transmembrane region" description="Helical" evidence="13">
    <location>
        <begin position="364"/>
        <end position="383"/>
    </location>
</feature>
<evidence type="ECO:0000256" key="1">
    <source>
        <dbReference type="ARBA" id="ARBA00004141"/>
    </source>
</evidence>
<comment type="subcellular location">
    <subcellularLocation>
        <location evidence="1">Membrane</location>
        <topology evidence="1">Multi-pass membrane protein</topology>
    </subcellularLocation>
</comment>
<proteinExistence type="inferred from homology"/>
<feature type="transmembrane region" description="Helical" evidence="13">
    <location>
        <begin position="160"/>
        <end position="181"/>
    </location>
</feature>
<dbReference type="InterPro" id="IPR036150">
    <property type="entry name" value="Cyt_b/b6_C_sf"/>
</dbReference>
<gene>
    <name evidence="16" type="primary">fbcH_1</name>
    <name evidence="16" type="ORF">JGUZn3_13000</name>
</gene>
<evidence type="ECO:0000259" key="15">
    <source>
        <dbReference type="PROSITE" id="PS51003"/>
    </source>
</evidence>
<protein>
    <recommendedName>
        <fullName evidence="12">Cytochrome b</fullName>
    </recommendedName>
</protein>
<keyword evidence="3 12" id="KW-0813">Transport</keyword>
<evidence type="ECO:0000256" key="4">
    <source>
        <dbReference type="ARBA" id="ARBA00022617"/>
    </source>
</evidence>
<dbReference type="GO" id="GO:0016491">
    <property type="term" value="F:oxidoreductase activity"/>
    <property type="evidence" value="ECO:0007669"/>
    <property type="project" value="InterPro"/>
</dbReference>
<reference evidence="16 17" key="1">
    <citation type="submission" date="2020-08" db="EMBL/GenBank/DDBJ databases">
        <title>Complete genome sequence of Entomobacter blattae G55GP.</title>
        <authorList>
            <person name="Poehlein A."/>
            <person name="Guzman J."/>
            <person name="Daniel R."/>
            <person name="Vilcinskas A."/>
        </authorList>
    </citation>
    <scope>NUCLEOTIDE SEQUENCE [LARGE SCALE GENOMIC DNA]</scope>
    <source>
        <strain evidence="16 17">G55GP</strain>
    </source>
</reference>
<feature type="domain" description="Cytochrome b/b6 N-terminal region profile" evidence="14">
    <location>
        <begin position="13"/>
        <end position="224"/>
    </location>
</feature>
<dbReference type="InterPro" id="IPR016174">
    <property type="entry name" value="Di-haem_cyt_TM"/>
</dbReference>
<dbReference type="PANTHER" id="PTHR19271">
    <property type="entry name" value="CYTOCHROME B"/>
    <property type="match status" value="1"/>
</dbReference>
<feature type="transmembrane region" description="Helical" evidence="13">
    <location>
        <begin position="333"/>
        <end position="352"/>
    </location>
</feature>
<dbReference type="InterPro" id="IPR005797">
    <property type="entry name" value="Cyt_b/b6_N"/>
</dbReference>
<evidence type="ECO:0000256" key="5">
    <source>
        <dbReference type="ARBA" id="ARBA00022660"/>
    </source>
</evidence>
<keyword evidence="9 13" id="KW-1133">Transmembrane helix</keyword>
<keyword evidence="11 13" id="KW-0472">Membrane</keyword>
<feature type="transmembrane region" description="Helical" evidence="13">
    <location>
        <begin position="42"/>
        <end position="69"/>
    </location>
</feature>
<feature type="transmembrane region" description="Helical" evidence="13">
    <location>
        <begin position="193"/>
        <end position="222"/>
    </location>
</feature>
<dbReference type="Pfam" id="PF00032">
    <property type="entry name" value="Cytochrom_B_C"/>
    <property type="match status" value="1"/>
</dbReference>
<evidence type="ECO:0000256" key="11">
    <source>
        <dbReference type="ARBA" id="ARBA00023136"/>
    </source>
</evidence>
<dbReference type="GO" id="GO:0022904">
    <property type="term" value="P:respiratory electron transport chain"/>
    <property type="evidence" value="ECO:0007669"/>
    <property type="project" value="InterPro"/>
</dbReference>
<organism evidence="16 17">
    <name type="scientific">Entomobacter blattae</name>
    <dbReference type="NCBI Taxonomy" id="2762277"/>
    <lineage>
        <taxon>Bacteria</taxon>
        <taxon>Pseudomonadati</taxon>
        <taxon>Pseudomonadota</taxon>
        <taxon>Alphaproteobacteria</taxon>
        <taxon>Acetobacterales</taxon>
        <taxon>Acetobacteraceae</taxon>
        <taxon>Entomobacter</taxon>
    </lineage>
</organism>
<dbReference type="InterPro" id="IPR027387">
    <property type="entry name" value="Cytb/b6-like_sf"/>
</dbReference>
<sequence length="443" mass="49354">MDKNTPSSKDLSSLGWLEQRLPVKAFFKRHFQDYTMPAAISWLWALGDVLCILFLLMVLSGVFLALFYVPTAEGAFSSIQEIERHIPGGWLIRAIHVSGASIFMVFLYGHLLRGLYYLSYRAPRELAWWSGLLLLGMFMGVAFAGYVLPWGQISYWAADVVGQAMGAIPLVGHSLVVWIQGAERPTEVYLHRLFVLHFVLGFVAVGVIFAHIIMVRCVYGFLFHRKKERKKEGGSPSSAVPPEGGEQARIKVANSGAVKKVLLPFAPYFLMRDALVMIAAFLAMVVLGCFFSSWLVEADNWRPANPFKTPAQVETVWYFQPFYGMLQAVPSKMWGVILAGGSIGLLFFLPWLDCGKKHLLKEGWLYRVGLTLTVIAFIVLGLAGKAHMAGAWLWTARLALVWYYVFFLLAVPLLSGFFSSGNFFSSGKKKIGEEENPGITGKG</sequence>
<comment type="function">
    <text evidence="12">Component of the ubiquinol-cytochrome c reductase complex (complex III or cytochrome b-c1 complex), which is a respiratory chain that generates an electrochemical potential coupled to ATP synthesis.</text>
</comment>
<evidence type="ECO:0000256" key="3">
    <source>
        <dbReference type="ARBA" id="ARBA00022448"/>
    </source>
</evidence>
<name>A0A7H1NRW6_9PROT</name>
<dbReference type="KEGG" id="ebla:JGUZn3_13000"/>
<dbReference type="PROSITE" id="PS51002">
    <property type="entry name" value="CYTB_NTER"/>
    <property type="match status" value="1"/>
</dbReference>
<dbReference type="RefSeq" id="WP_203412783.1">
    <property type="nucleotide sequence ID" value="NZ_CP060244.1"/>
</dbReference>
<comment type="subunit">
    <text evidence="2 12">The main subunits of complex b-c1 are: cytochrome b, cytochrome c1 and the Rieske protein.</text>
</comment>
<dbReference type="SUPFAM" id="SSF81648">
    <property type="entry name" value="a domain/subunit of cytochrome bc1 complex (Ubiquinol-cytochrome c reductase)"/>
    <property type="match status" value="1"/>
</dbReference>
<comment type="similarity">
    <text evidence="12">Belongs to the cytochrome b family.</text>
</comment>
<evidence type="ECO:0000256" key="2">
    <source>
        <dbReference type="ARBA" id="ARBA00011649"/>
    </source>
</evidence>
<dbReference type="GO" id="GO:0046872">
    <property type="term" value="F:metal ion binding"/>
    <property type="evidence" value="ECO:0007669"/>
    <property type="project" value="UniProtKB-KW"/>
</dbReference>
<dbReference type="PANTHER" id="PTHR19271:SF16">
    <property type="entry name" value="CYTOCHROME B"/>
    <property type="match status" value="1"/>
</dbReference>
<evidence type="ECO:0000256" key="7">
    <source>
        <dbReference type="ARBA" id="ARBA00022723"/>
    </source>
</evidence>
<evidence type="ECO:0000313" key="16">
    <source>
        <dbReference type="EMBL" id="QNT78526.1"/>
    </source>
</evidence>
<dbReference type="CDD" id="cd00284">
    <property type="entry name" value="Cytochrome_b_N"/>
    <property type="match status" value="1"/>
</dbReference>
<keyword evidence="7" id="KW-0479">Metal-binding</keyword>
<keyword evidence="17" id="KW-1185">Reference proteome</keyword>